<feature type="signal peptide" evidence="1">
    <location>
        <begin position="1"/>
        <end position="21"/>
    </location>
</feature>
<organism evidence="2 3">
    <name type="scientific">Methylocystis heyeri</name>
    <dbReference type="NCBI Taxonomy" id="391905"/>
    <lineage>
        <taxon>Bacteria</taxon>
        <taxon>Pseudomonadati</taxon>
        <taxon>Pseudomonadota</taxon>
        <taxon>Alphaproteobacteria</taxon>
        <taxon>Hyphomicrobiales</taxon>
        <taxon>Methylocystaceae</taxon>
        <taxon>Methylocystis</taxon>
    </lineage>
</organism>
<evidence type="ECO:0000313" key="2">
    <source>
        <dbReference type="EMBL" id="QGM47630.1"/>
    </source>
</evidence>
<evidence type="ECO:0000256" key="1">
    <source>
        <dbReference type="SAM" id="SignalP"/>
    </source>
</evidence>
<evidence type="ECO:0000313" key="3">
    <source>
        <dbReference type="Proteomes" id="UP000309061"/>
    </source>
</evidence>
<reference evidence="2 3" key="1">
    <citation type="submission" date="2019-11" db="EMBL/GenBank/DDBJ databases">
        <title>The genome sequence of Methylocystis heyeri.</title>
        <authorList>
            <person name="Oshkin I.Y."/>
            <person name="Miroshnikov K."/>
            <person name="Dedysh S.N."/>
        </authorList>
    </citation>
    <scope>NUCLEOTIDE SEQUENCE [LARGE SCALE GENOMIC DNA]</scope>
    <source>
        <strain evidence="2 3">H2</strain>
    </source>
</reference>
<accession>A0A6B8KLD8</accession>
<dbReference type="KEGG" id="mhey:H2LOC_019185"/>
<gene>
    <name evidence="2" type="primary">bcsS</name>
    <name evidence="2" type="ORF">H2LOC_019185</name>
</gene>
<dbReference type="AlphaFoldDB" id="A0A6B8KLD8"/>
<dbReference type="OrthoDB" id="8479338at2"/>
<dbReference type="EMBL" id="CP046052">
    <property type="protein sequence ID" value="QGM47630.1"/>
    <property type="molecule type" value="Genomic_DNA"/>
</dbReference>
<dbReference type="RefSeq" id="WP_136497138.1">
    <property type="nucleotide sequence ID" value="NZ_CP046052.1"/>
</dbReference>
<dbReference type="InterPro" id="IPR031485">
    <property type="entry name" value="CBP_BcsS"/>
</dbReference>
<name>A0A6B8KLD8_9HYPH</name>
<keyword evidence="1" id="KW-0732">Signal</keyword>
<feature type="chain" id="PRO_5025382746" evidence="1">
    <location>
        <begin position="22"/>
        <end position="248"/>
    </location>
</feature>
<dbReference type="Proteomes" id="UP000309061">
    <property type="component" value="Chromosome"/>
</dbReference>
<sequence>MRVCLAISSAIVLATTAPAPAVDWYTGAPGDAVTQRTAPTVAIDTAVDITSQNGLAVAMIGTIAPFTPMDESGFRLRIAALGGKYNYTSTDYGLINGALAQGSFAVGYEFVSRQLTIGGYVGPEISYNGINPNDPNNTVKGTWVGVKVGLDFYATPTEATMVSGVGAFETVHNAYYGRLKLGLAIVNQVYAGPEFLALGDNFFHQWRVGGHLSGFKFGMVQLGVSGGYLFDYVRGPGAYGILESRVAF</sequence>
<protein>
    <submittedName>
        <fullName evidence="2">Cellulose biosynthesis protein BcsS</fullName>
    </submittedName>
</protein>
<keyword evidence="3" id="KW-1185">Reference proteome</keyword>
<proteinExistence type="predicted"/>
<dbReference type="Pfam" id="PF17036">
    <property type="entry name" value="CBP_BcsS"/>
    <property type="match status" value="1"/>
</dbReference>